<evidence type="ECO:0000256" key="6">
    <source>
        <dbReference type="ARBA" id="ARBA00023163"/>
    </source>
</evidence>
<evidence type="ECO:0000259" key="7">
    <source>
        <dbReference type="PROSITE" id="PS50931"/>
    </source>
</evidence>
<name>A0A9W6C349_9CHLO</name>
<keyword evidence="10" id="KW-1185">Reference proteome</keyword>
<comment type="similarity">
    <text evidence="2">Belongs to the LysR transcriptional regulatory family.</text>
</comment>
<dbReference type="InterPro" id="IPR000847">
    <property type="entry name" value="LysR_HTH_N"/>
</dbReference>
<evidence type="ECO:0000256" key="3">
    <source>
        <dbReference type="ARBA" id="ARBA00018907"/>
    </source>
</evidence>
<evidence type="ECO:0000256" key="2">
    <source>
        <dbReference type="ARBA" id="ARBA00009437"/>
    </source>
</evidence>
<evidence type="ECO:0000256" key="4">
    <source>
        <dbReference type="ARBA" id="ARBA00023015"/>
    </source>
</evidence>
<reference evidence="8" key="1">
    <citation type="submission" date="2022-08" db="EMBL/GenBank/DDBJ databases">
        <authorList>
            <person name="Takahashi K."/>
            <person name="Suzuki S."/>
            <person name="Kawachi M."/>
            <person name="Higashiyama T."/>
            <person name="Nozaki H."/>
        </authorList>
    </citation>
    <scope>NUCLEOTIDE SEQUENCE</scope>
    <source>
        <strain evidence="8">NIES-4479</strain>
    </source>
</reference>
<keyword evidence="6" id="KW-0804">Transcription</keyword>
<dbReference type="Gene3D" id="3.40.710.10">
    <property type="entry name" value="DD-peptidase/beta-lactamase superfamily"/>
    <property type="match status" value="1"/>
</dbReference>
<proteinExistence type="inferred from homology"/>
<dbReference type="SUPFAM" id="SSF56601">
    <property type="entry name" value="beta-lactamase/transpeptidase-like"/>
    <property type="match status" value="1"/>
</dbReference>
<dbReference type="GO" id="GO:0008800">
    <property type="term" value="F:beta-lactamase activity"/>
    <property type="evidence" value="ECO:0007669"/>
    <property type="project" value="InterPro"/>
</dbReference>
<protein>
    <recommendedName>
        <fullName evidence="3">Probable RuBisCO transcriptional regulator</fullName>
    </recommendedName>
</protein>
<gene>
    <name evidence="8" type="primary">PLESTB003700</name>
    <name evidence="9" type="synonym">PLESTB003775</name>
    <name evidence="8" type="ORF">PLESTB_001914700</name>
    <name evidence="9" type="ORF">PLESTB_001922200</name>
</gene>
<dbReference type="PANTHER" id="PTHR35333">
    <property type="entry name" value="BETA-LACTAMASE"/>
    <property type="match status" value="1"/>
</dbReference>
<comment type="caution">
    <text evidence="8">The sequence shown here is derived from an EMBL/GenBank/DDBJ whole genome shotgun (WGS) entry which is preliminary data.</text>
</comment>
<dbReference type="PANTHER" id="PTHR35333:SF3">
    <property type="entry name" value="BETA-LACTAMASE-TYPE TRANSPEPTIDASE FOLD CONTAINING PROTEIN"/>
    <property type="match status" value="1"/>
</dbReference>
<dbReference type="AlphaFoldDB" id="A0A9W6C349"/>
<dbReference type="PRINTS" id="PR00039">
    <property type="entry name" value="HTHLYSR"/>
</dbReference>
<dbReference type="FunFam" id="1.10.10.10:FF:000001">
    <property type="entry name" value="LysR family transcriptional regulator"/>
    <property type="match status" value="1"/>
</dbReference>
<dbReference type="SUPFAM" id="SSF46785">
    <property type="entry name" value="Winged helix' DNA-binding domain"/>
    <property type="match status" value="1"/>
</dbReference>
<reference evidence="8 10" key="2">
    <citation type="journal article" date="2023" name="Commun. Biol.">
        <title>Reorganization of the ancestral sex-determining regions during the evolution of trioecy in Pleodorina starrii.</title>
        <authorList>
            <person name="Takahashi K."/>
            <person name="Suzuki S."/>
            <person name="Kawai-Toyooka H."/>
            <person name="Yamamoto K."/>
            <person name="Hamaji T."/>
            <person name="Ootsuki R."/>
            <person name="Yamaguchi H."/>
            <person name="Kawachi M."/>
            <person name="Higashiyama T."/>
            <person name="Nozaki H."/>
        </authorList>
    </citation>
    <scope>NUCLEOTIDE SEQUENCE [LARGE SCALE GENOMIC DNA]</scope>
    <source>
        <strain evidence="8 10">NIES-4479</strain>
    </source>
</reference>
<evidence type="ECO:0000313" key="8">
    <source>
        <dbReference type="EMBL" id="GLC62570.1"/>
    </source>
</evidence>
<dbReference type="EMBL" id="BRXU01000067">
    <property type="protein sequence ID" value="GLC62570.1"/>
    <property type="molecule type" value="Genomic_DNA"/>
</dbReference>
<dbReference type="Proteomes" id="UP001165080">
    <property type="component" value="Unassembled WGS sequence"/>
</dbReference>
<evidence type="ECO:0000313" key="10">
    <source>
        <dbReference type="Proteomes" id="UP001165080"/>
    </source>
</evidence>
<evidence type="ECO:0000313" key="9">
    <source>
        <dbReference type="EMBL" id="GLC62641.1"/>
    </source>
</evidence>
<dbReference type="Pfam" id="PF00126">
    <property type="entry name" value="HTH_1"/>
    <property type="match status" value="1"/>
</dbReference>
<accession>A0A9W6C349</accession>
<organism evidence="8 10">
    <name type="scientific">Pleodorina starrii</name>
    <dbReference type="NCBI Taxonomy" id="330485"/>
    <lineage>
        <taxon>Eukaryota</taxon>
        <taxon>Viridiplantae</taxon>
        <taxon>Chlorophyta</taxon>
        <taxon>core chlorophytes</taxon>
        <taxon>Chlorophyceae</taxon>
        <taxon>CS clade</taxon>
        <taxon>Chlamydomonadales</taxon>
        <taxon>Volvocaceae</taxon>
        <taxon>Pleodorina</taxon>
    </lineage>
</organism>
<comment type="function">
    <text evidence="1">Trans-acting transcriptional regulator of RuBisCO genes (rbcL and rbcS) expression.</text>
</comment>
<feature type="domain" description="HTH lysR-type" evidence="7">
    <location>
        <begin position="10"/>
        <end position="65"/>
    </location>
</feature>
<dbReference type="GO" id="GO:0003677">
    <property type="term" value="F:DNA binding"/>
    <property type="evidence" value="ECO:0007669"/>
    <property type="project" value="UniProtKB-KW"/>
</dbReference>
<keyword evidence="4" id="KW-0805">Transcription regulation</keyword>
<dbReference type="InterPro" id="IPR036390">
    <property type="entry name" value="WH_DNA-bd_sf"/>
</dbReference>
<dbReference type="PROSITE" id="PS50931">
    <property type="entry name" value="HTH_LYSR"/>
    <property type="match status" value="1"/>
</dbReference>
<dbReference type="EMBL" id="BRXU01000067">
    <property type="protein sequence ID" value="GLC62641.1"/>
    <property type="molecule type" value="Genomic_DNA"/>
</dbReference>
<dbReference type="GO" id="GO:0003700">
    <property type="term" value="F:DNA-binding transcription factor activity"/>
    <property type="evidence" value="ECO:0007669"/>
    <property type="project" value="InterPro"/>
</dbReference>
<dbReference type="InterPro" id="IPR000871">
    <property type="entry name" value="Beta-lactam_class-A"/>
</dbReference>
<dbReference type="Pfam" id="PF13354">
    <property type="entry name" value="Beta-lactamase2"/>
    <property type="match status" value="1"/>
</dbReference>
<sequence>MGARVQGNFLRWLEYFVAVAEAGHVGRAAEELGIAQPPLSQTIRRLEHSVGITLFIRHARGVRLTPEGEQFLSRAYGVLEAQAQLLSLRAELASSAPVVTVRVPALMPAAWVAELAAGWPAFATAAEPHASAATRLRFHSQTSSTMASAAAADPDSVGLLIAPAITGPLTVHPVVAMPQYLVAAAGPDTGSSHGAVPRSLSRRDVRRVINSPVALTPRREAPAAFDLRSSELTSLGVTVLPPVREYEQEREALGDAVQGRCVLLRPHLKPMPGLVITELEAHLTALFDDAGVLGSLHAAVIGHPELPVVSVAADLPMAAASLYKLPTMVAFCQCADRGHIDPQQQTLLTTQHRAHGPTGTAICQDPVSMSWRDLVRMMITISDNAAGDAVLERIGVPTVQATAEELGMLATCIRGGTTHTEQLLLEDLPAADTATAMTQLMDPNTEPATRTLDPLLVSAITAHDACLLLTRIWENTAASPQQCQFMRGVLAQQAWGHRFAQAFAYPGVSIAAKTGSFGPLRHEAGVITHSEEPPIVVGVLTRSARRDKRVPAAEHVVGQAALAAVQFLRQYL</sequence>
<dbReference type="GO" id="GO:0030655">
    <property type="term" value="P:beta-lactam antibiotic catabolic process"/>
    <property type="evidence" value="ECO:0007669"/>
    <property type="project" value="InterPro"/>
</dbReference>
<evidence type="ECO:0000256" key="1">
    <source>
        <dbReference type="ARBA" id="ARBA00003782"/>
    </source>
</evidence>
<evidence type="ECO:0000256" key="5">
    <source>
        <dbReference type="ARBA" id="ARBA00023125"/>
    </source>
</evidence>
<dbReference type="GO" id="GO:0046677">
    <property type="term" value="P:response to antibiotic"/>
    <property type="evidence" value="ECO:0007669"/>
    <property type="project" value="InterPro"/>
</dbReference>
<keyword evidence="5" id="KW-0238">DNA-binding</keyword>
<dbReference type="InterPro" id="IPR036388">
    <property type="entry name" value="WH-like_DNA-bd_sf"/>
</dbReference>
<dbReference type="Gene3D" id="1.10.10.10">
    <property type="entry name" value="Winged helix-like DNA-binding domain superfamily/Winged helix DNA-binding domain"/>
    <property type="match status" value="1"/>
</dbReference>
<dbReference type="InterPro" id="IPR045155">
    <property type="entry name" value="Beta-lactam_cat"/>
</dbReference>
<dbReference type="InterPro" id="IPR012338">
    <property type="entry name" value="Beta-lactam/transpept-like"/>
</dbReference>